<dbReference type="AlphaFoldDB" id="A0A3B1AIA9"/>
<evidence type="ECO:0000313" key="2">
    <source>
        <dbReference type="EMBL" id="VAX03462.1"/>
    </source>
</evidence>
<gene>
    <name evidence="2" type="ORF">MNBD_GAMMA19-2036</name>
</gene>
<dbReference type="EMBL" id="UOFV01000401">
    <property type="protein sequence ID" value="VAX03462.1"/>
    <property type="molecule type" value="Genomic_DNA"/>
</dbReference>
<dbReference type="PANTHER" id="PTHR35841">
    <property type="entry name" value="PHOSPHONATES-BINDING PERIPLASMIC PROTEIN"/>
    <property type="match status" value="1"/>
</dbReference>
<dbReference type="PANTHER" id="PTHR35841:SF1">
    <property type="entry name" value="PHOSPHONATES-BINDING PERIPLASMIC PROTEIN"/>
    <property type="match status" value="1"/>
</dbReference>
<dbReference type="NCBIfam" id="TIGR01098">
    <property type="entry name" value="3A0109s03R"/>
    <property type="match status" value="1"/>
</dbReference>
<dbReference type="GO" id="GO:0055085">
    <property type="term" value="P:transmembrane transport"/>
    <property type="evidence" value="ECO:0007669"/>
    <property type="project" value="InterPro"/>
</dbReference>
<keyword evidence="1" id="KW-0732">Signal</keyword>
<dbReference type="InterPro" id="IPR005770">
    <property type="entry name" value="PhnD"/>
</dbReference>
<dbReference type="Pfam" id="PF12974">
    <property type="entry name" value="Phosphonate-bd"/>
    <property type="match status" value="1"/>
</dbReference>
<accession>A0A3B1AIA9</accession>
<proteinExistence type="predicted"/>
<name>A0A3B1AIA9_9ZZZZ</name>
<organism evidence="2">
    <name type="scientific">hydrothermal vent metagenome</name>
    <dbReference type="NCBI Taxonomy" id="652676"/>
    <lineage>
        <taxon>unclassified sequences</taxon>
        <taxon>metagenomes</taxon>
        <taxon>ecological metagenomes</taxon>
    </lineage>
</organism>
<evidence type="ECO:0000256" key="1">
    <source>
        <dbReference type="ARBA" id="ARBA00022729"/>
    </source>
</evidence>
<dbReference type="GO" id="GO:0043190">
    <property type="term" value="C:ATP-binding cassette (ABC) transporter complex"/>
    <property type="evidence" value="ECO:0007669"/>
    <property type="project" value="InterPro"/>
</dbReference>
<sequence>MKTDIMLTGILSIIVLMSPLNTPANAGTNNELLFGSVAMDIPAVMHKRLKPLTRYLSNKLGRPVSLKLSPNMGAAIKEVVDKSVDLAYLTPVAYLKAHAEGNAKIIAKTVTKGKASFQLMIVVKKDSPYKTVADLKGKTFAFGDKRALLQRAAVVGSGINLEDFSDYKFIGHYDNIARAVLNGDFDAGILKDTMAFQWQDKGLRILAETPPLPPYNITASGNVSNDMLAKLKDAFLNLDRNNPEHLKIIKAVDKKYDGFAATDDAEYNVIRKLIKPFNK</sequence>
<dbReference type="Gene3D" id="3.40.190.10">
    <property type="entry name" value="Periplasmic binding protein-like II"/>
    <property type="match status" value="2"/>
</dbReference>
<reference evidence="2" key="1">
    <citation type="submission" date="2018-06" db="EMBL/GenBank/DDBJ databases">
        <authorList>
            <person name="Zhirakovskaya E."/>
        </authorList>
    </citation>
    <scope>NUCLEOTIDE SEQUENCE</scope>
</reference>
<dbReference type="SUPFAM" id="SSF53850">
    <property type="entry name" value="Periplasmic binding protein-like II"/>
    <property type="match status" value="1"/>
</dbReference>
<protein>
    <submittedName>
        <fullName evidence="2">ABC transporter, substrate-binding protein (Cluster 12, methionine/phosphonates)</fullName>
    </submittedName>
</protein>